<dbReference type="GO" id="GO:0043200">
    <property type="term" value="P:response to amino acid"/>
    <property type="evidence" value="ECO:0007669"/>
    <property type="project" value="TreeGrafter"/>
</dbReference>
<organism evidence="5 6">
    <name type="scientific">Galactobacter valiniphilus</name>
    <dbReference type="NCBI Taxonomy" id="2676122"/>
    <lineage>
        <taxon>Bacteria</taxon>
        <taxon>Bacillati</taxon>
        <taxon>Actinomycetota</taxon>
        <taxon>Actinomycetes</taxon>
        <taxon>Micrococcales</taxon>
        <taxon>Micrococcaceae</taxon>
        <taxon>Galactobacter</taxon>
    </lineage>
</organism>
<keyword evidence="3" id="KW-0804">Transcription</keyword>
<dbReference type="SMART" id="SM00344">
    <property type="entry name" value="HTH_ASNC"/>
    <property type="match status" value="1"/>
</dbReference>
<dbReference type="GO" id="GO:0043565">
    <property type="term" value="F:sequence-specific DNA binding"/>
    <property type="evidence" value="ECO:0007669"/>
    <property type="project" value="InterPro"/>
</dbReference>
<comment type="caution">
    <text evidence="5">The sequence shown here is derived from an EMBL/GenBank/DDBJ whole genome shotgun (WGS) entry which is preliminary data.</text>
</comment>
<dbReference type="InterPro" id="IPR036390">
    <property type="entry name" value="WH_DNA-bd_sf"/>
</dbReference>
<gene>
    <name evidence="5" type="ORF">DWB68_09265</name>
</gene>
<evidence type="ECO:0000313" key="5">
    <source>
        <dbReference type="EMBL" id="RII42100.1"/>
    </source>
</evidence>
<keyword evidence="1" id="KW-0805">Transcription regulation</keyword>
<dbReference type="InterPro" id="IPR019888">
    <property type="entry name" value="Tscrpt_reg_AsnC-like"/>
</dbReference>
<dbReference type="InterPro" id="IPR036388">
    <property type="entry name" value="WH-like_DNA-bd_sf"/>
</dbReference>
<dbReference type="Gene3D" id="3.30.70.920">
    <property type="match status" value="1"/>
</dbReference>
<reference evidence="5 6" key="1">
    <citation type="submission" date="2018-07" db="EMBL/GenBank/DDBJ databases">
        <title>Arthrobacter sp. nov., isolated from raw cow's milk with high bacterial count.</title>
        <authorList>
            <person name="Hahne J."/>
            <person name="Isele D."/>
            <person name="Lipski A."/>
        </authorList>
    </citation>
    <scope>NUCLEOTIDE SEQUENCE [LARGE SCALE GENOMIC DNA]</scope>
    <source>
        <strain evidence="5 6">JZ R-35</strain>
    </source>
</reference>
<dbReference type="InterPro" id="IPR011008">
    <property type="entry name" value="Dimeric_a/b-barrel"/>
</dbReference>
<keyword evidence="2" id="KW-0238">DNA-binding</keyword>
<dbReference type="PROSITE" id="PS50956">
    <property type="entry name" value="HTH_ASNC_2"/>
    <property type="match status" value="1"/>
</dbReference>
<keyword evidence="6" id="KW-1185">Reference proteome</keyword>
<dbReference type="Gene3D" id="1.10.10.10">
    <property type="entry name" value="Winged helix-like DNA-binding domain superfamily/Winged helix DNA-binding domain"/>
    <property type="match status" value="1"/>
</dbReference>
<dbReference type="PRINTS" id="PR00033">
    <property type="entry name" value="HTHASNC"/>
</dbReference>
<dbReference type="EMBL" id="QQXK01000016">
    <property type="protein sequence ID" value="RII42100.1"/>
    <property type="molecule type" value="Genomic_DNA"/>
</dbReference>
<dbReference type="PANTHER" id="PTHR30154">
    <property type="entry name" value="LEUCINE-RESPONSIVE REGULATORY PROTEIN"/>
    <property type="match status" value="1"/>
</dbReference>
<evidence type="ECO:0000313" key="6">
    <source>
        <dbReference type="Proteomes" id="UP000265419"/>
    </source>
</evidence>
<accession>A0A399JAL4</accession>
<dbReference type="AlphaFoldDB" id="A0A399JAL4"/>
<dbReference type="GO" id="GO:0005829">
    <property type="term" value="C:cytosol"/>
    <property type="evidence" value="ECO:0007669"/>
    <property type="project" value="TreeGrafter"/>
</dbReference>
<dbReference type="SUPFAM" id="SSF46785">
    <property type="entry name" value="Winged helix' DNA-binding domain"/>
    <property type="match status" value="1"/>
</dbReference>
<dbReference type="Proteomes" id="UP000265419">
    <property type="component" value="Unassembled WGS sequence"/>
</dbReference>
<dbReference type="RefSeq" id="WP_119424856.1">
    <property type="nucleotide sequence ID" value="NZ_QQXK01000016.1"/>
</dbReference>
<dbReference type="Pfam" id="PF01037">
    <property type="entry name" value="AsnC_trans_reg"/>
    <property type="match status" value="1"/>
</dbReference>
<evidence type="ECO:0000256" key="2">
    <source>
        <dbReference type="ARBA" id="ARBA00023125"/>
    </source>
</evidence>
<evidence type="ECO:0000259" key="4">
    <source>
        <dbReference type="PROSITE" id="PS50956"/>
    </source>
</evidence>
<dbReference type="InterPro" id="IPR019887">
    <property type="entry name" value="Tscrpt_reg_AsnC/Lrp_C"/>
</dbReference>
<dbReference type="PROSITE" id="PS00519">
    <property type="entry name" value="HTH_ASNC_1"/>
    <property type="match status" value="1"/>
</dbReference>
<sequence length="150" mass="16605">MDRIDRAIIETLRVDARISNVALADRVGLTPGPCLRRVQKLEHDGVLLGYEALVSPSADKTSFEVILDIELTDFSAATVERFEQTMAGCDGVLEVYRLFGQPDYFARVAVENLPTYEKFLSGTLLAMPGIQKVSSKFPMKVVKSLRPLEG</sequence>
<dbReference type="InterPro" id="IPR019885">
    <property type="entry name" value="Tscrpt_reg_HTH_AsnC-type_CS"/>
</dbReference>
<name>A0A399JAL4_9MICC</name>
<evidence type="ECO:0000256" key="1">
    <source>
        <dbReference type="ARBA" id="ARBA00023015"/>
    </source>
</evidence>
<dbReference type="SUPFAM" id="SSF54909">
    <property type="entry name" value="Dimeric alpha+beta barrel"/>
    <property type="match status" value="1"/>
</dbReference>
<dbReference type="Pfam" id="PF13404">
    <property type="entry name" value="HTH_AsnC-type"/>
    <property type="match status" value="1"/>
</dbReference>
<feature type="domain" description="HTH asnC-type" evidence="4">
    <location>
        <begin position="1"/>
        <end position="64"/>
    </location>
</feature>
<evidence type="ECO:0000256" key="3">
    <source>
        <dbReference type="ARBA" id="ARBA00023163"/>
    </source>
</evidence>
<protein>
    <submittedName>
        <fullName evidence="5">Lrp/AsnC family transcriptional regulator</fullName>
    </submittedName>
</protein>
<dbReference type="PANTHER" id="PTHR30154:SF34">
    <property type="entry name" value="TRANSCRIPTIONAL REGULATOR AZLB"/>
    <property type="match status" value="1"/>
</dbReference>
<dbReference type="InterPro" id="IPR000485">
    <property type="entry name" value="AsnC-type_HTH_dom"/>
</dbReference>
<proteinExistence type="predicted"/>